<dbReference type="SMART" id="SM01119">
    <property type="entry name" value="D-ser_dehydrat"/>
    <property type="match status" value="1"/>
</dbReference>
<dbReference type="Gene3D" id="2.40.37.20">
    <property type="entry name" value="D-serine dehydratase-like domain"/>
    <property type="match status" value="1"/>
</dbReference>
<name>A0A1H2B6H9_9BRAD</name>
<dbReference type="InterPro" id="IPR026956">
    <property type="entry name" value="D-ser_dehydrat-like_dom"/>
</dbReference>
<dbReference type="EMBL" id="LT629750">
    <property type="protein sequence ID" value="SDT53791.1"/>
    <property type="molecule type" value="Genomic_DNA"/>
</dbReference>
<protein>
    <submittedName>
        <fullName evidence="4">D-serine deaminase, pyridoxal phosphate-dependent</fullName>
    </submittedName>
</protein>
<dbReference type="Pfam" id="PF01168">
    <property type="entry name" value="Ala_racemase_N"/>
    <property type="match status" value="1"/>
</dbReference>
<dbReference type="PANTHER" id="PTHR28004:SF2">
    <property type="entry name" value="D-SERINE DEHYDRATASE"/>
    <property type="match status" value="1"/>
</dbReference>
<gene>
    <name evidence="4" type="ORF">SAMN05444158_6844</name>
</gene>
<dbReference type="SUPFAM" id="SSF51419">
    <property type="entry name" value="PLP-binding barrel"/>
    <property type="match status" value="1"/>
</dbReference>
<evidence type="ECO:0000259" key="3">
    <source>
        <dbReference type="SMART" id="SM01119"/>
    </source>
</evidence>
<evidence type="ECO:0000313" key="4">
    <source>
        <dbReference type="EMBL" id="SDT53791.1"/>
    </source>
</evidence>
<keyword evidence="5" id="KW-1185">Reference proteome</keyword>
<comment type="similarity">
    <text evidence="1">Belongs to the DSD1 family.</text>
</comment>
<dbReference type="InterPro" id="IPR001608">
    <property type="entry name" value="Ala_racemase_N"/>
</dbReference>
<dbReference type="InterPro" id="IPR051466">
    <property type="entry name" value="D-amino_acid_metab_enzyme"/>
</dbReference>
<dbReference type="CDD" id="cd06819">
    <property type="entry name" value="PLPDE_III_LS_D-TA"/>
    <property type="match status" value="1"/>
</dbReference>
<dbReference type="InterPro" id="IPR029066">
    <property type="entry name" value="PLP-binding_barrel"/>
</dbReference>
<evidence type="ECO:0000256" key="1">
    <source>
        <dbReference type="ARBA" id="ARBA00005323"/>
    </source>
</evidence>
<dbReference type="Gene3D" id="3.20.20.10">
    <property type="entry name" value="Alanine racemase"/>
    <property type="match status" value="1"/>
</dbReference>
<dbReference type="Pfam" id="PF14031">
    <property type="entry name" value="D-ser_dehydrat"/>
    <property type="match status" value="1"/>
</dbReference>
<dbReference type="GO" id="GO:0036088">
    <property type="term" value="P:D-serine catabolic process"/>
    <property type="evidence" value="ECO:0007669"/>
    <property type="project" value="TreeGrafter"/>
</dbReference>
<dbReference type="RefSeq" id="WP_146690453.1">
    <property type="nucleotide sequence ID" value="NZ_LT629750.1"/>
</dbReference>
<sequence length="376" mass="39378">MLAVLQIDTILREVDTPALVVDLGALGRNIEKMAAIARRSGVSLRPHAKTHKSVEIARLQIGAGALGIACATVGEVEMLTAAGIPNLLLTAPVVDPAKFARLAALNRTSPLTIALDHVEQVRAAAEAIALDQPPLSIVVDTDVGQARTGVTSVAEGVALARAIASHPQLRFAGIQGFAGNAQHIPEPLARSAAAEKAAAMLRDFAAALAEVNLRPTIVTGGGTGTHVQDSVGPYTELQVGSYIFMDADYARIVDETGAGLPFEPSLFVMATVVSVNRANEVTVDAGTKALATNGPPPCKILGVAGRAAYRFAGDEHGILTFPDGVRQPALGQRVLLGASHCDPTINLHAFYHVVEEAEMQIWPIAARYGWREAATR</sequence>
<dbReference type="InterPro" id="IPR042208">
    <property type="entry name" value="D-ser_dehydrat-like_sf"/>
</dbReference>
<proteinExistence type="inferred from homology"/>
<organism evidence="4 5">
    <name type="scientific">Bradyrhizobium canariense</name>
    <dbReference type="NCBI Taxonomy" id="255045"/>
    <lineage>
        <taxon>Bacteria</taxon>
        <taxon>Pseudomonadati</taxon>
        <taxon>Pseudomonadota</taxon>
        <taxon>Alphaproteobacteria</taxon>
        <taxon>Hyphomicrobiales</taxon>
        <taxon>Nitrobacteraceae</taxon>
        <taxon>Bradyrhizobium</taxon>
    </lineage>
</organism>
<feature type="domain" description="D-serine dehydratase-like" evidence="3">
    <location>
        <begin position="265"/>
        <end position="355"/>
    </location>
</feature>
<keyword evidence="2" id="KW-0456">Lyase</keyword>
<evidence type="ECO:0000313" key="5">
    <source>
        <dbReference type="Proteomes" id="UP000243904"/>
    </source>
</evidence>
<reference evidence="5" key="1">
    <citation type="submission" date="2016-10" db="EMBL/GenBank/DDBJ databases">
        <authorList>
            <person name="Varghese N."/>
            <person name="Submissions S."/>
        </authorList>
    </citation>
    <scope>NUCLEOTIDE SEQUENCE [LARGE SCALE GENOMIC DNA]</scope>
    <source>
        <strain evidence="5">GAS369</strain>
    </source>
</reference>
<accession>A0A1H2B6H9</accession>
<dbReference type="AlphaFoldDB" id="A0A1H2B6H9"/>
<dbReference type="GO" id="GO:0008721">
    <property type="term" value="F:D-serine ammonia-lyase activity"/>
    <property type="evidence" value="ECO:0007669"/>
    <property type="project" value="TreeGrafter"/>
</dbReference>
<dbReference type="PANTHER" id="PTHR28004">
    <property type="entry name" value="ZGC:162816-RELATED"/>
    <property type="match status" value="1"/>
</dbReference>
<dbReference type="Proteomes" id="UP000243904">
    <property type="component" value="Chromosome I"/>
</dbReference>
<evidence type="ECO:0000256" key="2">
    <source>
        <dbReference type="ARBA" id="ARBA00023239"/>
    </source>
</evidence>